<accession>A0ABW5G9Y8</accession>
<feature type="binding site" evidence="9">
    <location>
        <begin position="205"/>
        <end position="207"/>
    </location>
    <ligand>
        <name>ATP</name>
        <dbReference type="ChEBI" id="CHEBI:30616"/>
    </ligand>
</feature>
<dbReference type="InterPro" id="IPR006195">
    <property type="entry name" value="aa-tRNA-synth_II"/>
</dbReference>
<dbReference type="PRINTS" id="PR01042">
    <property type="entry name" value="TRNASYNTHASP"/>
</dbReference>
<comment type="function">
    <text evidence="9">Aspartyl-tRNA synthetase with relaxed tRNA specificity since it is able to aspartylate not only its cognate tRNA(Asp) but also tRNA(Asn). Reaction proceeds in two steps: L-aspartate is first activated by ATP to form Asp-AMP and then transferred to the acceptor end of tRNA(Asp/Asn).</text>
</comment>
<dbReference type="GO" id="GO:0050560">
    <property type="term" value="F:aspartate-tRNA(Asn) ligase activity"/>
    <property type="evidence" value="ECO:0007669"/>
    <property type="project" value="UniProtKB-EC"/>
</dbReference>
<keyword evidence="12" id="KW-1185">Reference proteome</keyword>
<feature type="site" description="Important for tRNA non-discrimination" evidence="9">
    <location>
        <position position="76"/>
    </location>
</feature>
<dbReference type="HAMAP" id="MF_02075">
    <property type="entry name" value="Asp_tRNA_synth_type2"/>
    <property type="match status" value="1"/>
</dbReference>
<dbReference type="InterPro" id="IPR045864">
    <property type="entry name" value="aa-tRNA-synth_II/BPL/LPL"/>
</dbReference>
<dbReference type="SUPFAM" id="SSF50249">
    <property type="entry name" value="Nucleic acid-binding proteins"/>
    <property type="match status" value="1"/>
</dbReference>
<dbReference type="PANTHER" id="PTHR43450">
    <property type="entry name" value="ASPARTYL-TRNA SYNTHETASE"/>
    <property type="match status" value="1"/>
</dbReference>
<feature type="binding site" evidence="9">
    <location>
        <position position="162"/>
    </location>
    <ligand>
        <name>L-aspartate</name>
        <dbReference type="ChEBI" id="CHEBI:29991"/>
    </ligand>
</feature>
<dbReference type="Proteomes" id="UP001597419">
    <property type="component" value="Unassembled WGS sequence"/>
</dbReference>
<dbReference type="SUPFAM" id="SSF55681">
    <property type="entry name" value="Class II aaRS and biotin synthetases"/>
    <property type="match status" value="1"/>
</dbReference>
<dbReference type="RefSeq" id="WP_345402179.1">
    <property type="nucleotide sequence ID" value="NZ_BAABHG010000013.1"/>
</dbReference>
<comment type="catalytic activity">
    <reaction evidence="9">
        <text>tRNA(Asx) + L-aspartate + ATP = L-aspartyl-tRNA(Asx) + AMP + diphosphate</text>
        <dbReference type="Rhea" id="RHEA:18349"/>
        <dbReference type="Rhea" id="RHEA-COMP:9710"/>
        <dbReference type="Rhea" id="RHEA-COMP:9711"/>
        <dbReference type="ChEBI" id="CHEBI:29991"/>
        <dbReference type="ChEBI" id="CHEBI:30616"/>
        <dbReference type="ChEBI" id="CHEBI:33019"/>
        <dbReference type="ChEBI" id="CHEBI:78442"/>
        <dbReference type="ChEBI" id="CHEBI:78516"/>
        <dbReference type="ChEBI" id="CHEBI:456215"/>
        <dbReference type="EC" id="6.1.1.23"/>
    </reaction>
</comment>
<dbReference type="InterPro" id="IPR004364">
    <property type="entry name" value="Aa-tRNA-synt_II"/>
</dbReference>
<evidence type="ECO:0000256" key="3">
    <source>
        <dbReference type="ARBA" id="ARBA00022490"/>
    </source>
</evidence>
<evidence type="ECO:0000259" key="10">
    <source>
        <dbReference type="PROSITE" id="PS50862"/>
    </source>
</evidence>
<feature type="binding site" evidence="9">
    <location>
        <position position="360"/>
    </location>
    <ligand>
        <name>L-aspartate</name>
        <dbReference type="ChEBI" id="CHEBI:29991"/>
    </ligand>
</feature>
<gene>
    <name evidence="9 11" type="primary">aspS</name>
    <name evidence="11" type="ORF">ACFSYJ_00825</name>
</gene>
<dbReference type="EMBL" id="JBHUKU010000001">
    <property type="protein sequence ID" value="MFD2457115.1"/>
    <property type="molecule type" value="Genomic_DNA"/>
</dbReference>
<evidence type="ECO:0000256" key="1">
    <source>
        <dbReference type="ARBA" id="ARBA00004496"/>
    </source>
</evidence>
<evidence type="ECO:0000256" key="4">
    <source>
        <dbReference type="ARBA" id="ARBA00022598"/>
    </source>
</evidence>
<keyword evidence="5 9" id="KW-0547">Nucleotide-binding</keyword>
<keyword evidence="3 9" id="KW-0963">Cytoplasm</keyword>
<dbReference type="InterPro" id="IPR004365">
    <property type="entry name" value="NA-bd_OB_tRNA"/>
</dbReference>
<evidence type="ECO:0000256" key="5">
    <source>
        <dbReference type="ARBA" id="ARBA00022741"/>
    </source>
</evidence>
<proteinExistence type="inferred from homology"/>
<dbReference type="Pfam" id="PF01336">
    <property type="entry name" value="tRNA_anti-codon"/>
    <property type="match status" value="1"/>
</dbReference>
<dbReference type="InterPro" id="IPR012340">
    <property type="entry name" value="NA-bd_OB-fold"/>
</dbReference>
<keyword evidence="6 9" id="KW-0067">ATP-binding</keyword>
<evidence type="ECO:0000256" key="6">
    <source>
        <dbReference type="ARBA" id="ARBA00022840"/>
    </source>
</evidence>
<feature type="binding site" evidence="9">
    <location>
        <position position="356"/>
    </location>
    <ligand>
        <name>L-aspartate</name>
        <dbReference type="ChEBI" id="CHEBI:29991"/>
    </ligand>
</feature>
<dbReference type="InterPro" id="IPR002312">
    <property type="entry name" value="Asp/Asn-tRNA-synth_IIb"/>
</dbReference>
<keyword evidence="4 9" id="KW-0436">Ligase</keyword>
<dbReference type="Pfam" id="PF00152">
    <property type="entry name" value="tRNA-synt_2"/>
    <property type="match status" value="1"/>
</dbReference>
<feature type="domain" description="Aminoacyl-transfer RNA synthetases class-II family profile" evidence="10">
    <location>
        <begin position="139"/>
        <end position="430"/>
    </location>
</feature>
<feature type="region of interest" description="Aspartate" evidence="9">
    <location>
        <begin position="184"/>
        <end position="187"/>
    </location>
</feature>
<comment type="subcellular location">
    <subcellularLocation>
        <location evidence="1 9">Cytoplasm</location>
    </subcellularLocation>
</comment>
<dbReference type="PROSITE" id="PS50862">
    <property type="entry name" value="AA_TRNA_LIGASE_II"/>
    <property type="match status" value="1"/>
</dbReference>
<comment type="similarity">
    <text evidence="2 9">Belongs to the class-II aminoacyl-tRNA synthetase family. Type 2 subfamily.</text>
</comment>
<comment type="subunit">
    <text evidence="9">Homodimer.</text>
</comment>
<feature type="binding site" evidence="9">
    <location>
        <begin position="213"/>
        <end position="215"/>
    </location>
    <ligand>
        <name>ATP</name>
        <dbReference type="ChEBI" id="CHEBI:30616"/>
    </ligand>
</feature>
<organism evidence="11 12">
    <name type="scientific">Amycolatopsis samaneae</name>
    <dbReference type="NCBI Taxonomy" id="664691"/>
    <lineage>
        <taxon>Bacteria</taxon>
        <taxon>Bacillati</taxon>
        <taxon>Actinomycetota</taxon>
        <taxon>Actinomycetes</taxon>
        <taxon>Pseudonocardiales</taxon>
        <taxon>Pseudonocardiaceae</taxon>
        <taxon>Amycolatopsis</taxon>
    </lineage>
</organism>
<evidence type="ECO:0000313" key="11">
    <source>
        <dbReference type="EMBL" id="MFD2457115.1"/>
    </source>
</evidence>
<comment type="caution">
    <text evidence="11">The sequence shown here is derived from an EMBL/GenBank/DDBJ whole genome shotgun (WGS) entry which is preliminary data.</text>
</comment>
<dbReference type="Gene3D" id="3.30.930.10">
    <property type="entry name" value="Bira Bifunctional Protein, Domain 2"/>
    <property type="match status" value="1"/>
</dbReference>
<evidence type="ECO:0000256" key="7">
    <source>
        <dbReference type="ARBA" id="ARBA00022917"/>
    </source>
</evidence>
<keyword evidence="8 9" id="KW-0030">Aminoacyl-tRNA synthetase</keyword>
<feature type="binding site" evidence="9">
    <location>
        <position position="205"/>
    </location>
    <ligand>
        <name>L-aspartate</name>
        <dbReference type="ChEBI" id="CHEBI:29991"/>
    </ligand>
</feature>
<dbReference type="InterPro" id="IPR004523">
    <property type="entry name" value="Asp-tRNA_synthase_2"/>
</dbReference>
<keyword evidence="7 9" id="KW-0648">Protein biosynthesis</keyword>
<dbReference type="Gene3D" id="2.40.50.140">
    <property type="entry name" value="Nucleic acid-binding proteins"/>
    <property type="match status" value="1"/>
</dbReference>
<feature type="binding site" evidence="9">
    <location>
        <begin position="401"/>
        <end position="404"/>
    </location>
    <ligand>
        <name>ATP</name>
        <dbReference type="ChEBI" id="CHEBI:30616"/>
    </ligand>
</feature>
<dbReference type="NCBIfam" id="NF003483">
    <property type="entry name" value="PRK05159.1"/>
    <property type="match status" value="1"/>
</dbReference>
<protein>
    <recommendedName>
        <fullName evidence="9">Aspartate--tRNA(Asp/Asn) ligase</fullName>
        <ecNumber evidence="9">6.1.1.23</ecNumber>
    </recommendedName>
    <alternativeName>
        <fullName evidence="9">Aspartyl-tRNA synthetase</fullName>
        <shortName evidence="9">AspRS</shortName>
    </alternativeName>
    <alternativeName>
        <fullName evidence="9">Non-discriminating aspartyl-tRNA synthetase</fullName>
        <shortName evidence="9">ND-AspRS</shortName>
    </alternativeName>
</protein>
<dbReference type="PANTHER" id="PTHR43450:SF1">
    <property type="entry name" value="ASPARTATE--TRNA LIGASE, CYTOPLASMIC"/>
    <property type="match status" value="1"/>
</dbReference>
<reference evidence="12" key="1">
    <citation type="journal article" date="2019" name="Int. J. Syst. Evol. Microbiol.">
        <title>The Global Catalogue of Microorganisms (GCM) 10K type strain sequencing project: providing services to taxonomists for standard genome sequencing and annotation.</title>
        <authorList>
            <consortium name="The Broad Institute Genomics Platform"/>
            <consortium name="The Broad Institute Genome Sequencing Center for Infectious Disease"/>
            <person name="Wu L."/>
            <person name="Ma J."/>
        </authorList>
    </citation>
    <scope>NUCLEOTIDE SEQUENCE [LARGE SCALE GENOMIC DNA]</scope>
    <source>
        <strain evidence="12">CGMCC 4.7643</strain>
    </source>
</reference>
<sequence>MIHRVLAADLPRHVGEHVLLAGWVHRRRTLKSVTFLVIRDRTGLAQAVAAPGELPPVPEETVVEVRGRVTANAQAPGGVELTGPVVVPVAEPLRPPPFDLYRPTIPASLPTILDHAPVALRHPLLKARAAIAAASVAGFRESLDTQGFTEVHTPKIVATATESGANVFEIDYFGRPAYLAQSPQFFKQALVGVFERVYEVGPVFRAEPHDTARHLAQYTSLDAELGFVGDHRDVMAVLRHALAGMVEHVAARAADAVGLLGAKLPRVPDRIPAIEFTEAQELLARHTGEDPRGEPDLAPAHERWLADWALRVHDSEFLFVTGYPMAKRPFYTHPDPARPEYSRSFDLVFRGLELVTGGQRLHRHADYVEALEARGERPADYQGYLAAFAHGMPPHGGFALGLERWTARLAGDANVRVATLFPRDLHRLAP</sequence>
<name>A0ABW5G9Y8_9PSEU</name>
<feature type="binding site" evidence="9">
    <location>
        <position position="353"/>
    </location>
    <ligand>
        <name>ATP</name>
        <dbReference type="ChEBI" id="CHEBI:30616"/>
    </ligand>
</feature>
<dbReference type="EC" id="6.1.1.23" evidence="9"/>
<evidence type="ECO:0000313" key="12">
    <source>
        <dbReference type="Proteomes" id="UP001597419"/>
    </source>
</evidence>
<evidence type="ECO:0000256" key="9">
    <source>
        <dbReference type="HAMAP-Rule" id="MF_02075"/>
    </source>
</evidence>
<evidence type="ECO:0000256" key="8">
    <source>
        <dbReference type="ARBA" id="ARBA00023146"/>
    </source>
</evidence>
<evidence type="ECO:0000256" key="2">
    <source>
        <dbReference type="ARBA" id="ARBA00005312"/>
    </source>
</evidence>